<protein>
    <submittedName>
        <fullName evidence="1">Uncharacterized protein</fullName>
    </submittedName>
</protein>
<dbReference type="Proteomes" id="UP001281147">
    <property type="component" value="Unassembled WGS sequence"/>
</dbReference>
<accession>A0ACC3MW67</accession>
<comment type="caution">
    <text evidence="1">The sequence shown here is derived from an EMBL/GenBank/DDBJ whole genome shotgun (WGS) entry which is preliminary data.</text>
</comment>
<name>A0ACC3MW67_9PEZI</name>
<proteinExistence type="predicted"/>
<reference evidence="1" key="1">
    <citation type="submission" date="2023-07" db="EMBL/GenBank/DDBJ databases">
        <title>Black Yeasts Isolated from many extreme environments.</title>
        <authorList>
            <person name="Coleine C."/>
            <person name="Stajich J.E."/>
            <person name="Selbmann L."/>
        </authorList>
    </citation>
    <scope>NUCLEOTIDE SEQUENCE</scope>
    <source>
        <strain evidence="1">CCFEE 5714</strain>
    </source>
</reference>
<organism evidence="1 2">
    <name type="scientific">Vermiconidia calcicola</name>
    <dbReference type="NCBI Taxonomy" id="1690605"/>
    <lineage>
        <taxon>Eukaryota</taxon>
        <taxon>Fungi</taxon>
        <taxon>Dikarya</taxon>
        <taxon>Ascomycota</taxon>
        <taxon>Pezizomycotina</taxon>
        <taxon>Dothideomycetes</taxon>
        <taxon>Dothideomycetidae</taxon>
        <taxon>Mycosphaerellales</taxon>
        <taxon>Extremaceae</taxon>
        <taxon>Vermiconidia</taxon>
    </lineage>
</organism>
<dbReference type="EMBL" id="JAUTXU010000144">
    <property type="protein sequence ID" value="KAK3704005.1"/>
    <property type="molecule type" value="Genomic_DNA"/>
</dbReference>
<evidence type="ECO:0000313" key="1">
    <source>
        <dbReference type="EMBL" id="KAK3704005.1"/>
    </source>
</evidence>
<gene>
    <name evidence="1" type="ORF">LTR37_014108</name>
</gene>
<keyword evidence="2" id="KW-1185">Reference proteome</keyword>
<sequence length="359" mass="40565">MAGSRRAPRTNDWRATASTEDLILEAWGEGFVVGALLIMVCLTVANMRRGVFLHKLILAELLFAMSHGTFCFMTFDGYGWYLSSTAALYYISSWLHNLVAWLKIRPFFRGSNAIFSAKTSKTITWVYLITLGLSAGPLVFQISNNFRFFNDINSRLYPAVRPYETLMRDPWWVFVCVMLFRVVRKCYGATTLDLLKSSPRFGVLVAAIVLAVIFTIVDIVASVHPLWFGATNGYTFLALSWERHILMLCSINPWWKMYLVFKCLTDTIMLDDFKTELDRLSVRFTSQHMSSISHPAGYKRDDDEFALNVPADKEQPNALEFLTEAPAASSGESAMKAPSYAHRSPGKGHAESMQIEHAS</sequence>
<evidence type="ECO:0000313" key="2">
    <source>
        <dbReference type="Proteomes" id="UP001281147"/>
    </source>
</evidence>